<dbReference type="AlphaFoldDB" id="A0AAV0B643"/>
<feature type="domain" description="Splicing factor cactin central" evidence="1">
    <location>
        <begin position="2"/>
        <end position="62"/>
    </location>
</feature>
<sequence>MAESPQMADWIAKEDDFQLKQAQKQAEIQVREKRAKPIDLLALNLTWGHRDFTDESAGVEVDDKAKKISLCMKKTERMRMMVKPNMNPQDQEILDQDALAEKLYAQEAEKRLAEAEEVFELEAKTGRQSYNWEDKHRPHKPCYFYNQTHYNTDNPPPKVVQGYSKHHYFYVSEPQLKEVLVILTYIYRVQHLLS</sequence>
<dbReference type="Pfam" id="PF10312">
    <property type="entry name" value="Cactin_mid"/>
    <property type="match status" value="1"/>
</dbReference>
<evidence type="ECO:0000313" key="2">
    <source>
        <dbReference type="EMBL" id="CAH7682304.1"/>
    </source>
</evidence>
<dbReference type="Proteomes" id="UP001153365">
    <property type="component" value="Unassembled WGS sequence"/>
</dbReference>
<keyword evidence="3" id="KW-1185">Reference proteome</keyword>
<dbReference type="GO" id="GO:0005737">
    <property type="term" value="C:cytoplasm"/>
    <property type="evidence" value="ECO:0007669"/>
    <property type="project" value="TreeGrafter"/>
</dbReference>
<dbReference type="EMBL" id="CALTRL010003999">
    <property type="protein sequence ID" value="CAH7682304.1"/>
    <property type="molecule type" value="Genomic_DNA"/>
</dbReference>
<dbReference type="PANTHER" id="PTHR21737">
    <property type="entry name" value="POLYGLUTAMINE BINDING PROTEIN 1/MARVEL MEMBRANE-ASSOCIATING DOMAIN CONTAINING 3"/>
    <property type="match status" value="1"/>
</dbReference>
<dbReference type="GO" id="GO:0045292">
    <property type="term" value="P:mRNA cis splicing, via spliceosome"/>
    <property type="evidence" value="ECO:0007669"/>
    <property type="project" value="TreeGrafter"/>
</dbReference>
<dbReference type="PANTHER" id="PTHR21737:SF4">
    <property type="entry name" value="SPLICING FACTOR CACTIN"/>
    <property type="match status" value="1"/>
</dbReference>
<evidence type="ECO:0000313" key="3">
    <source>
        <dbReference type="Proteomes" id="UP001153365"/>
    </source>
</evidence>
<accession>A0AAV0B643</accession>
<comment type="caution">
    <text evidence="2">The sequence shown here is derived from an EMBL/GenBank/DDBJ whole genome shotgun (WGS) entry which is preliminary data.</text>
</comment>
<organism evidence="2 3">
    <name type="scientific">Phakopsora pachyrhizi</name>
    <name type="common">Asian soybean rust disease fungus</name>
    <dbReference type="NCBI Taxonomy" id="170000"/>
    <lineage>
        <taxon>Eukaryota</taxon>
        <taxon>Fungi</taxon>
        <taxon>Dikarya</taxon>
        <taxon>Basidiomycota</taxon>
        <taxon>Pucciniomycotina</taxon>
        <taxon>Pucciniomycetes</taxon>
        <taxon>Pucciniales</taxon>
        <taxon>Phakopsoraceae</taxon>
        <taxon>Phakopsora</taxon>
    </lineage>
</organism>
<name>A0AAV0B643_PHAPC</name>
<proteinExistence type="predicted"/>
<dbReference type="GO" id="GO:0005681">
    <property type="term" value="C:spliceosomal complex"/>
    <property type="evidence" value="ECO:0007669"/>
    <property type="project" value="TreeGrafter"/>
</dbReference>
<protein>
    <recommendedName>
        <fullName evidence="1">Splicing factor cactin central domain-containing protein</fullName>
    </recommendedName>
</protein>
<evidence type="ECO:0000259" key="1">
    <source>
        <dbReference type="Pfam" id="PF10312"/>
    </source>
</evidence>
<reference evidence="2" key="1">
    <citation type="submission" date="2022-06" db="EMBL/GenBank/DDBJ databases">
        <authorList>
            <consortium name="SYNGENTA / RWTH Aachen University"/>
        </authorList>
    </citation>
    <scope>NUCLEOTIDE SEQUENCE</scope>
</reference>
<gene>
    <name evidence="2" type="ORF">PPACK8108_LOCUS15144</name>
</gene>
<dbReference type="InterPro" id="IPR018816">
    <property type="entry name" value="Cactin_central"/>
</dbReference>